<comment type="caution">
    <text evidence="17">Lacks conserved residue(s) required for the propagation of feature annotation.</text>
</comment>
<evidence type="ECO:0000256" key="4">
    <source>
        <dbReference type="ARBA" id="ARBA00022553"/>
    </source>
</evidence>
<dbReference type="SMART" id="SM00225">
    <property type="entry name" value="BTB"/>
    <property type="match status" value="1"/>
</dbReference>
<dbReference type="InterPro" id="IPR036770">
    <property type="entry name" value="Ankyrin_rpt-contain_sf"/>
</dbReference>
<keyword evidence="11" id="KW-0862">Zinc</keyword>
<keyword evidence="13" id="KW-0539">Nucleus</keyword>
<evidence type="ECO:0000256" key="10">
    <source>
        <dbReference type="ARBA" id="ARBA00022821"/>
    </source>
</evidence>
<comment type="caution">
    <text evidence="20">The sequence shown here is derived from an EMBL/GenBank/DDBJ whole genome shotgun (WGS) entry which is preliminary data.</text>
</comment>
<keyword evidence="3" id="KW-0963">Cytoplasm</keyword>
<keyword evidence="8" id="KW-0833">Ubl conjugation pathway</keyword>
<dbReference type="SUPFAM" id="SSF54695">
    <property type="entry name" value="POZ domain"/>
    <property type="match status" value="1"/>
</dbReference>
<dbReference type="Gene3D" id="1.25.40.20">
    <property type="entry name" value="Ankyrin repeat-containing domain"/>
    <property type="match status" value="1"/>
</dbReference>
<keyword evidence="7 17" id="KW-0863">Zinc-finger</keyword>
<evidence type="ECO:0000256" key="12">
    <source>
        <dbReference type="ARBA" id="ARBA00023043"/>
    </source>
</evidence>
<dbReference type="InterPro" id="IPR021094">
    <property type="entry name" value="NPR1/NIM1-like_C"/>
</dbReference>
<dbReference type="FunFam" id="3.30.710.10:FF:000192">
    <property type="entry name" value="Non-expressor of PR1"/>
    <property type="match status" value="1"/>
</dbReference>
<evidence type="ECO:0000256" key="7">
    <source>
        <dbReference type="ARBA" id="ARBA00022771"/>
    </source>
</evidence>
<evidence type="ECO:0000256" key="17">
    <source>
        <dbReference type="PROSITE-ProRule" id="PRU01391"/>
    </source>
</evidence>
<evidence type="ECO:0000256" key="9">
    <source>
        <dbReference type="ARBA" id="ARBA00022799"/>
    </source>
</evidence>
<dbReference type="PANTHER" id="PTHR46475:SF1">
    <property type="entry name" value="REGULATORY PROTEIN NPR2"/>
    <property type="match status" value="1"/>
</dbReference>
<keyword evidence="12 16" id="KW-0040">ANK repeat</keyword>
<dbReference type="InterPro" id="IPR057250">
    <property type="entry name" value="Znf_C2HC_NPR-type"/>
</dbReference>
<dbReference type="InterPro" id="IPR044292">
    <property type="entry name" value="NPR"/>
</dbReference>
<keyword evidence="21" id="KW-1185">Reference proteome</keyword>
<dbReference type="EMBL" id="BSYO01000004">
    <property type="protein sequence ID" value="GMH04091.1"/>
    <property type="molecule type" value="Genomic_DNA"/>
</dbReference>
<evidence type="ECO:0000256" key="5">
    <source>
        <dbReference type="ARBA" id="ARBA00022723"/>
    </source>
</evidence>
<evidence type="ECO:0000256" key="2">
    <source>
        <dbReference type="ARBA" id="ARBA00004906"/>
    </source>
</evidence>
<dbReference type="GO" id="GO:2000031">
    <property type="term" value="P:regulation of salicylic acid mediated signaling pathway"/>
    <property type="evidence" value="ECO:0007669"/>
    <property type="project" value="InterPro"/>
</dbReference>
<dbReference type="Pfam" id="PF12796">
    <property type="entry name" value="Ank_2"/>
    <property type="match status" value="1"/>
</dbReference>
<reference evidence="20" key="1">
    <citation type="submission" date="2023-05" db="EMBL/GenBank/DDBJ databases">
        <title>Nepenthes gracilis genome sequencing.</title>
        <authorList>
            <person name="Fukushima K."/>
        </authorList>
    </citation>
    <scope>NUCLEOTIDE SEQUENCE</scope>
    <source>
        <strain evidence="20">SING2019-196</strain>
    </source>
</reference>
<dbReference type="InterPro" id="IPR002110">
    <property type="entry name" value="Ankyrin_rpt"/>
</dbReference>
<keyword evidence="9" id="KW-0702">S-nitrosylation</keyword>
<evidence type="ECO:0000256" key="3">
    <source>
        <dbReference type="ARBA" id="ARBA00022490"/>
    </source>
</evidence>
<keyword evidence="10" id="KW-0611">Plant defense</keyword>
<dbReference type="GO" id="GO:0005737">
    <property type="term" value="C:cytoplasm"/>
    <property type="evidence" value="ECO:0007669"/>
    <property type="project" value="UniProtKB-SubCell"/>
</dbReference>
<evidence type="ECO:0000256" key="11">
    <source>
        <dbReference type="ARBA" id="ARBA00022833"/>
    </source>
</evidence>
<dbReference type="InterPro" id="IPR011333">
    <property type="entry name" value="SKP1/BTB/POZ_sf"/>
</dbReference>
<evidence type="ECO:0000313" key="20">
    <source>
        <dbReference type="EMBL" id="GMH04091.1"/>
    </source>
</evidence>
<evidence type="ECO:0000256" key="15">
    <source>
        <dbReference type="ARBA" id="ARBA00044947"/>
    </source>
</evidence>
<dbReference type="GO" id="GO:0009862">
    <property type="term" value="P:systemic acquired resistance, salicylic acid mediated signaling pathway"/>
    <property type="evidence" value="ECO:0007669"/>
    <property type="project" value="InterPro"/>
</dbReference>
<dbReference type="Pfam" id="PF00651">
    <property type="entry name" value="BTB"/>
    <property type="match status" value="1"/>
</dbReference>
<dbReference type="Pfam" id="PF12313">
    <property type="entry name" value="NPR1_like_C"/>
    <property type="match status" value="1"/>
</dbReference>
<evidence type="ECO:0000259" key="18">
    <source>
        <dbReference type="PROSITE" id="PS50097"/>
    </source>
</evidence>
<gene>
    <name evidence="20" type="ORF">Nepgr_005930</name>
</gene>
<evidence type="ECO:0000256" key="13">
    <source>
        <dbReference type="ARBA" id="ARBA00023242"/>
    </source>
</evidence>
<evidence type="ECO:0000313" key="21">
    <source>
        <dbReference type="Proteomes" id="UP001279734"/>
    </source>
</evidence>
<dbReference type="GO" id="GO:0042742">
    <property type="term" value="P:defense response to bacterium"/>
    <property type="evidence" value="ECO:0007669"/>
    <property type="project" value="UniProtKB-ARBA"/>
</dbReference>
<evidence type="ECO:0000256" key="16">
    <source>
        <dbReference type="PROSITE-ProRule" id="PRU00023"/>
    </source>
</evidence>
<dbReference type="SMART" id="SM00248">
    <property type="entry name" value="ANK"/>
    <property type="match status" value="3"/>
</dbReference>
<comment type="similarity">
    <text evidence="15">Belongs to the plant 'ANKYRIN-BTB/POZ' family. 'NPR1-like' subfamily.</text>
</comment>
<organism evidence="20 21">
    <name type="scientific">Nepenthes gracilis</name>
    <name type="common">Slender pitcher plant</name>
    <dbReference type="NCBI Taxonomy" id="150966"/>
    <lineage>
        <taxon>Eukaryota</taxon>
        <taxon>Viridiplantae</taxon>
        <taxon>Streptophyta</taxon>
        <taxon>Embryophyta</taxon>
        <taxon>Tracheophyta</taxon>
        <taxon>Spermatophyta</taxon>
        <taxon>Magnoliopsida</taxon>
        <taxon>eudicotyledons</taxon>
        <taxon>Gunneridae</taxon>
        <taxon>Pentapetalae</taxon>
        <taxon>Caryophyllales</taxon>
        <taxon>Nepenthaceae</taxon>
        <taxon>Nepenthes</taxon>
    </lineage>
</organism>
<evidence type="ECO:0000256" key="8">
    <source>
        <dbReference type="ARBA" id="ARBA00022786"/>
    </source>
</evidence>
<feature type="domain" description="BTB" evidence="18">
    <location>
        <begin position="62"/>
        <end position="142"/>
    </location>
</feature>
<evidence type="ECO:0000256" key="6">
    <source>
        <dbReference type="ARBA" id="ARBA00022737"/>
    </source>
</evidence>
<dbReference type="AlphaFoldDB" id="A0AAD3S493"/>
<name>A0AAD3S493_NEPGR</name>
<accession>A0AAD3S493</accession>
<protein>
    <submittedName>
        <fullName evidence="20">Uncharacterized protein</fullName>
    </submittedName>
</protein>
<evidence type="ECO:0000259" key="19">
    <source>
        <dbReference type="PROSITE" id="PS52046"/>
    </source>
</evidence>
<dbReference type="InterPro" id="IPR000210">
    <property type="entry name" value="BTB/POZ_dom"/>
</dbReference>
<evidence type="ECO:0000256" key="14">
    <source>
        <dbReference type="ARBA" id="ARBA00034306"/>
    </source>
</evidence>
<proteinExistence type="inferred from homology"/>
<dbReference type="PANTHER" id="PTHR46475">
    <property type="entry name" value="REGULATORY PROTEIN NPR3"/>
    <property type="match status" value="1"/>
</dbReference>
<dbReference type="GO" id="GO:0050832">
    <property type="term" value="P:defense response to fungus"/>
    <property type="evidence" value="ECO:0007669"/>
    <property type="project" value="TreeGrafter"/>
</dbReference>
<evidence type="ECO:0000256" key="1">
    <source>
        <dbReference type="ARBA" id="ARBA00004496"/>
    </source>
</evidence>
<dbReference type="PROSITE" id="PS50097">
    <property type="entry name" value="BTB"/>
    <property type="match status" value="1"/>
</dbReference>
<keyword evidence="4" id="KW-0597">Phosphoprotein</keyword>
<dbReference type="GO" id="GO:0008270">
    <property type="term" value="F:zinc ion binding"/>
    <property type="evidence" value="ECO:0007669"/>
    <property type="project" value="UniProtKB-KW"/>
</dbReference>
<dbReference type="Proteomes" id="UP001279734">
    <property type="component" value="Unassembled WGS sequence"/>
</dbReference>
<dbReference type="GO" id="GO:2000022">
    <property type="term" value="P:regulation of jasmonic acid mediated signaling pathway"/>
    <property type="evidence" value="ECO:0007669"/>
    <property type="project" value="InterPro"/>
</dbReference>
<dbReference type="SUPFAM" id="SSF48403">
    <property type="entry name" value="Ankyrin repeat"/>
    <property type="match status" value="1"/>
</dbReference>
<dbReference type="Gene3D" id="3.30.710.10">
    <property type="entry name" value="Potassium Channel Kv1.1, Chain A"/>
    <property type="match status" value="1"/>
</dbReference>
<comment type="subcellular location">
    <subcellularLocation>
        <location evidence="1">Cytoplasm</location>
    </subcellularLocation>
    <subcellularLocation>
        <location evidence="14">Nucleus</location>
        <location evidence="14">Nuclear body</location>
    </subcellularLocation>
</comment>
<comment type="pathway">
    <text evidence="2">Protein modification; protein ubiquitination.</text>
</comment>
<dbReference type="FunFam" id="1.25.40.20:FF:000239">
    <property type="entry name" value="BTB/POZ domain and ankyrin repeat-containing protein NPR1"/>
    <property type="match status" value="1"/>
</dbReference>
<feature type="repeat" description="ANK" evidence="16">
    <location>
        <begin position="330"/>
        <end position="362"/>
    </location>
</feature>
<feature type="domain" description="C2HC NPR-type" evidence="19">
    <location>
        <begin position="145"/>
        <end position="159"/>
    </location>
</feature>
<dbReference type="PROSITE" id="PS52046">
    <property type="entry name" value="ZF_C2HC_NPR"/>
    <property type="match status" value="1"/>
</dbReference>
<sequence>MDYRTALPDSDEFSNGSCTCCLANNTEISLSSVVSAPDVAALRHLSDIFDSIFESSDFDFYADAKISTDGGAREVSVHRCILSARSPYFKALFASCKEREKERVGGVLKFELMDLVKDFEVTFDSLVVVLAYLYSGKVRPLPRDACVCVDDDCSHMACRPAVNFMVEVLYLSFTFQISELVALHQRRLLEILDKAAADDILIVLSVANLCGTECDRLLEMCHDIIVKSDIDIITLEKSLPQDTVKQILDRRKELGLFGRECDWFPDKHVKRIHRALDSDDVELVRMLLREGHTTIDDAYALHYAVAYCHAKITTELLDLGLADVNRRNQRGYTVLHLSAMRKEPKIIVSLLTKGARPTDVTSDGRKSLQISKRLTKAADWHKCPEPGKDSPKDRLCIEILEQAERRNLLLGEASVSLATAGDKLRMKLLYLENRVGLARFLFPMEAKVAMDIAQVDGSSEFPIPKNIYEPQRTVDLNEAPFKIEEKHLQRLRALSRTVELGKHFFPRCSEVLNNIMDDDHLSDLAYIGNDTREQQMLKRRKYMELEEIWSKAYTKDKEELDRSNLSSSSSSTCIVKPHGNYNQAYLSTLL</sequence>
<dbReference type="GO" id="GO:0016604">
    <property type="term" value="C:nuclear body"/>
    <property type="evidence" value="ECO:0007669"/>
    <property type="project" value="UniProtKB-SubCell"/>
</dbReference>
<dbReference type="CDD" id="cd18310">
    <property type="entry name" value="BTB_POZ_NPR_plant"/>
    <property type="match status" value="1"/>
</dbReference>
<keyword evidence="5" id="KW-0479">Metal-binding</keyword>
<dbReference type="PROSITE" id="PS50088">
    <property type="entry name" value="ANK_REPEAT"/>
    <property type="match status" value="1"/>
</dbReference>
<keyword evidence="6" id="KW-0677">Repeat</keyword>